<comment type="caution">
    <text evidence="1">The sequence shown here is derived from an EMBL/GenBank/DDBJ whole genome shotgun (WGS) entry which is preliminary data.</text>
</comment>
<name>A0A363NTJ4_9SPHI</name>
<proteinExistence type="predicted"/>
<dbReference type="Proteomes" id="UP000250831">
    <property type="component" value="Unassembled WGS sequence"/>
</dbReference>
<dbReference type="EMBL" id="QCXX01000003">
    <property type="protein sequence ID" value="PUV24077.1"/>
    <property type="molecule type" value="Genomic_DNA"/>
</dbReference>
<dbReference type="OrthoDB" id="712945at2"/>
<protein>
    <recommendedName>
        <fullName evidence="3">Leucine-rich repeat domain-containing protein</fullName>
    </recommendedName>
</protein>
<evidence type="ECO:0000313" key="1">
    <source>
        <dbReference type="EMBL" id="PUV24077.1"/>
    </source>
</evidence>
<dbReference type="Gene3D" id="3.80.10.10">
    <property type="entry name" value="Ribonuclease Inhibitor"/>
    <property type="match status" value="1"/>
</dbReference>
<dbReference type="AlphaFoldDB" id="A0A363NTJ4"/>
<dbReference type="SUPFAM" id="SSF52058">
    <property type="entry name" value="L domain-like"/>
    <property type="match status" value="1"/>
</dbReference>
<dbReference type="RefSeq" id="WP_108634005.1">
    <property type="nucleotide sequence ID" value="NZ_QCXX01000003.1"/>
</dbReference>
<organism evidence="1 2">
    <name type="scientific">Sphingobacterium athyrii</name>
    <dbReference type="NCBI Taxonomy" id="2152717"/>
    <lineage>
        <taxon>Bacteria</taxon>
        <taxon>Pseudomonadati</taxon>
        <taxon>Bacteroidota</taxon>
        <taxon>Sphingobacteriia</taxon>
        <taxon>Sphingobacteriales</taxon>
        <taxon>Sphingobacteriaceae</taxon>
        <taxon>Sphingobacterium</taxon>
    </lineage>
</organism>
<dbReference type="InterPro" id="IPR032675">
    <property type="entry name" value="LRR_dom_sf"/>
</dbReference>
<evidence type="ECO:0000313" key="2">
    <source>
        <dbReference type="Proteomes" id="UP000250831"/>
    </source>
</evidence>
<keyword evidence="2" id="KW-1185">Reference proteome</keyword>
<sequence>MEKDNNEGRSIIKGSGFLRVNWGDEKNGSVLFFQGDTVLLGICSIPFALYTTARFDKNTLPNEHVKNLYQLEKLCLTGDYSSIRVKENRPYEIPLWINDLENLSFLYLDHFDLSGLTNLRIQNLKTLVLKNAHIIDIPNLLIEILTFKNLTHIAYDKSCIPLIDQLREHHTGEITFELLDGSS</sequence>
<reference evidence="1 2" key="1">
    <citation type="submission" date="2018-04" db="EMBL/GenBank/DDBJ databases">
        <title>Sphingobacterium sp. M46 Genome.</title>
        <authorList>
            <person name="Cheng J."/>
            <person name="Li Y."/>
        </authorList>
    </citation>
    <scope>NUCLEOTIDE SEQUENCE [LARGE SCALE GENOMIC DNA]</scope>
    <source>
        <strain evidence="1 2">M46</strain>
    </source>
</reference>
<accession>A0A363NTJ4</accession>
<evidence type="ECO:0008006" key="3">
    <source>
        <dbReference type="Google" id="ProtNLM"/>
    </source>
</evidence>
<gene>
    <name evidence="1" type="ORF">DCO56_11945</name>
</gene>